<keyword evidence="1" id="KW-0732">Signal</keyword>
<feature type="chain" id="PRO_5032823949" evidence="1">
    <location>
        <begin position="22"/>
        <end position="139"/>
    </location>
</feature>
<protein>
    <submittedName>
        <fullName evidence="2">Uncharacterized protein</fullName>
    </submittedName>
</protein>
<sequence>MMRIFHALCLVLLTACGPTHNSDAGQIDRGNSMIIANDGEVPFDKQYNLSIKLPMREDAFLGLLKKLHLDYTLSGDLTKGLEIPKPRLSNRIKEGDIVRMYQVYGGVDKANRFGRIYRVFVDKSGDVVYIENAFEYPGM</sequence>
<gene>
    <name evidence="2" type="ORF">FHR23_003183</name>
</gene>
<dbReference type="Proteomes" id="UP000554342">
    <property type="component" value="Unassembled WGS sequence"/>
</dbReference>
<organism evidence="2 3">
    <name type="scientific">Stakelama sediminis</name>
    <dbReference type="NCBI Taxonomy" id="463200"/>
    <lineage>
        <taxon>Bacteria</taxon>
        <taxon>Pseudomonadati</taxon>
        <taxon>Pseudomonadota</taxon>
        <taxon>Alphaproteobacteria</taxon>
        <taxon>Sphingomonadales</taxon>
        <taxon>Sphingomonadaceae</taxon>
        <taxon>Stakelama</taxon>
    </lineage>
</organism>
<proteinExistence type="predicted"/>
<evidence type="ECO:0000256" key="1">
    <source>
        <dbReference type="SAM" id="SignalP"/>
    </source>
</evidence>
<name>A0A840Z3B6_9SPHN</name>
<evidence type="ECO:0000313" key="3">
    <source>
        <dbReference type="Proteomes" id="UP000554342"/>
    </source>
</evidence>
<reference evidence="2 3" key="1">
    <citation type="submission" date="2020-08" db="EMBL/GenBank/DDBJ databases">
        <title>Genomic Encyclopedia of Type Strains, Phase IV (KMG-IV): sequencing the most valuable type-strain genomes for metagenomic binning, comparative biology and taxonomic classification.</title>
        <authorList>
            <person name="Goeker M."/>
        </authorList>
    </citation>
    <scope>NUCLEOTIDE SEQUENCE [LARGE SCALE GENOMIC DNA]</scope>
    <source>
        <strain evidence="2 3">DSM 27203</strain>
    </source>
</reference>
<keyword evidence="3" id="KW-1185">Reference proteome</keyword>
<feature type="signal peptide" evidence="1">
    <location>
        <begin position="1"/>
        <end position="21"/>
    </location>
</feature>
<dbReference type="PROSITE" id="PS51257">
    <property type="entry name" value="PROKAR_LIPOPROTEIN"/>
    <property type="match status" value="1"/>
</dbReference>
<evidence type="ECO:0000313" key="2">
    <source>
        <dbReference type="EMBL" id="MBB5720220.1"/>
    </source>
</evidence>
<accession>A0A840Z3B6</accession>
<comment type="caution">
    <text evidence="2">The sequence shown here is derived from an EMBL/GenBank/DDBJ whole genome shotgun (WGS) entry which is preliminary data.</text>
</comment>
<dbReference type="AlphaFoldDB" id="A0A840Z3B6"/>
<dbReference type="EMBL" id="JACIJI010000010">
    <property type="protein sequence ID" value="MBB5720220.1"/>
    <property type="molecule type" value="Genomic_DNA"/>
</dbReference>